<dbReference type="InterPro" id="IPR036397">
    <property type="entry name" value="RNaseH_sf"/>
</dbReference>
<dbReference type="SMART" id="SM00343">
    <property type="entry name" value="ZnF_C2HC"/>
    <property type="match status" value="2"/>
</dbReference>
<dbReference type="Pfam" id="PF24626">
    <property type="entry name" value="SH3_Tf2-1"/>
    <property type="match status" value="1"/>
</dbReference>
<evidence type="ECO:0000256" key="1">
    <source>
        <dbReference type="PROSITE-ProRule" id="PRU00047"/>
    </source>
</evidence>
<keyword evidence="3" id="KW-0548">Nucleotidyltransferase</keyword>
<dbReference type="InterPro" id="IPR000477">
    <property type="entry name" value="RT_dom"/>
</dbReference>
<keyword evidence="3" id="KW-0808">Transferase</keyword>
<keyword evidence="1" id="KW-0863">Zinc-finger</keyword>
<dbReference type="GO" id="GO:0003964">
    <property type="term" value="F:RNA-directed DNA polymerase activity"/>
    <property type="evidence" value="ECO:0007669"/>
    <property type="project" value="UniProtKB-KW"/>
</dbReference>
<name>A0A6L2NJU3_TANCI</name>
<evidence type="ECO:0000259" key="2">
    <source>
        <dbReference type="PROSITE" id="PS50158"/>
    </source>
</evidence>
<dbReference type="PROSITE" id="PS50158">
    <property type="entry name" value="ZF_CCHC"/>
    <property type="match status" value="1"/>
</dbReference>
<dbReference type="Pfam" id="PF00078">
    <property type="entry name" value="RVT_1"/>
    <property type="match status" value="1"/>
</dbReference>
<keyword evidence="1" id="KW-0862">Zinc</keyword>
<dbReference type="Gene3D" id="3.10.10.10">
    <property type="entry name" value="HIV Type 1 Reverse Transcriptase, subunit A, domain 1"/>
    <property type="match status" value="1"/>
</dbReference>
<dbReference type="Gene3D" id="4.10.60.10">
    <property type="entry name" value="Zinc finger, CCHC-type"/>
    <property type="match status" value="1"/>
</dbReference>
<dbReference type="EMBL" id="BKCJ010009096">
    <property type="protein sequence ID" value="GEU85382.1"/>
    <property type="molecule type" value="Genomic_DNA"/>
</dbReference>
<keyword evidence="3" id="KW-0695">RNA-directed DNA polymerase</keyword>
<dbReference type="InterPro" id="IPR056924">
    <property type="entry name" value="SH3_Tf2-1"/>
</dbReference>
<dbReference type="SUPFAM" id="SSF56672">
    <property type="entry name" value="DNA/RNA polymerases"/>
    <property type="match status" value="1"/>
</dbReference>
<gene>
    <name evidence="3" type="ORF">Tci_057360</name>
</gene>
<comment type="caution">
    <text evidence="3">The sequence shown here is derived from an EMBL/GenBank/DDBJ whole genome shotgun (WGS) entry which is preliminary data.</text>
</comment>
<dbReference type="AlphaFoldDB" id="A0A6L2NJU3"/>
<accession>A0A6L2NJU3</accession>
<dbReference type="PANTHER" id="PTHR45835:SF99">
    <property type="entry name" value="CHROMO DOMAIN-CONTAINING PROTEIN-RELATED"/>
    <property type="match status" value="1"/>
</dbReference>
<dbReference type="InterPro" id="IPR001878">
    <property type="entry name" value="Znf_CCHC"/>
</dbReference>
<dbReference type="InterPro" id="IPR043502">
    <property type="entry name" value="DNA/RNA_pol_sf"/>
</dbReference>
<dbReference type="GO" id="GO:0008270">
    <property type="term" value="F:zinc ion binding"/>
    <property type="evidence" value="ECO:0007669"/>
    <property type="project" value="UniProtKB-KW"/>
</dbReference>
<dbReference type="CDD" id="cd01647">
    <property type="entry name" value="RT_LTR"/>
    <property type="match status" value="1"/>
</dbReference>
<dbReference type="Gene3D" id="3.30.70.270">
    <property type="match status" value="1"/>
</dbReference>
<dbReference type="Pfam" id="PF08284">
    <property type="entry name" value="RVP_2"/>
    <property type="match status" value="1"/>
</dbReference>
<proteinExistence type="predicted"/>
<sequence>MTDKYCPKGEMKKLKSELWNLRVKSNDVKQSKPTATIEQEAEYRRAYTVRSGEKKPYGGSNPLCPKCNYHHDGLCAPKCHKCNKVGHFTRDCKSTANVNTANNQRGNGTGQKPTCYKYEAQGHFKKDCLKLKNNNCGTQGGNATAPAKVYAVGRAGTNPDSNVVTGMFLLNNHYASILFDIGDDRSFVSTAFSSQIAITPTTLDHYYDVKLADGRIIGLNSILRGCTLNFLNHPFNIDVMPVELAWGPYRLAPSEMKELSDQLKELSKKGFIRPSSSPWGAPVLFVKKKDGSFRMCIDYRELNKLTVMPFGLTNTPTVFMDLMNRVCKPYLDKSVIVFINDILIYSKDKKKHEGHLKAILELLKKEELYAKFSKCEFWIPKKLCNAPILALPEGSKDFVVYYDALHKGLGDVLMQREKTEARKPENIKNEDVRRMLVENSKDPKKLRTKKLEPCADGTLCLNGRSWLPCYGDLRTADIATHVSKCLTCAKVKVEHQRPSGLLVQPNIPEWKWDNITMDFATKLPKSSQGYDTIWVIVDQLTKSAIFVPMRETDPMEKLERMYLKEKSLQKALGTSLDMSTAYHPETDRLSEKTIQTLEDMLCACVIDFGKGWVNHLSLFEFSYNNRYHASIKAAPFKALYSRKCRPPICWTEVGEAQLLGPELIQKTTEKIIQIKQRMQAAHDRQKSYADLKRKLMEFQIRNRVMLKVLPWKGVVCFGKRGKLNPRYVRPFKLLDNVRIVSYKLELS</sequence>
<organism evidence="3">
    <name type="scientific">Tanacetum cinerariifolium</name>
    <name type="common">Dalmatian daisy</name>
    <name type="synonym">Chrysanthemum cinerariifolium</name>
    <dbReference type="NCBI Taxonomy" id="118510"/>
    <lineage>
        <taxon>Eukaryota</taxon>
        <taxon>Viridiplantae</taxon>
        <taxon>Streptophyta</taxon>
        <taxon>Embryophyta</taxon>
        <taxon>Tracheophyta</taxon>
        <taxon>Spermatophyta</taxon>
        <taxon>Magnoliopsida</taxon>
        <taxon>eudicotyledons</taxon>
        <taxon>Gunneridae</taxon>
        <taxon>Pentapetalae</taxon>
        <taxon>asterids</taxon>
        <taxon>campanulids</taxon>
        <taxon>Asterales</taxon>
        <taxon>Asteraceae</taxon>
        <taxon>Asteroideae</taxon>
        <taxon>Anthemideae</taxon>
        <taxon>Anthemidinae</taxon>
        <taxon>Tanacetum</taxon>
    </lineage>
</organism>
<evidence type="ECO:0000313" key="3">
    <source>
        <dbReference type="EMBL" id="GEU85382.1"/>
    </source>
</evidence>
<feature type="domain" description="CCHC-type" evidence="2">
    <location>
        <begin position="78"/>
        <end position="94"/>
    </location>
</feature>
<reference evidence="3" key="1">
    <citation type="journal article" date="2019" name="Sci. Rep.">
        <title>Draft genome of Tanacetum cinerariifolium, the natural source of mosquito coil.</title>
        <authorList>
            <person name="Yamashiro T."/>
            <person name="Shiraishi A."/>
            <person name="Satake H."/>
            <person name="Nakayama K."/>
        </authorList>
    </citation>
    <scope>NUCLEOTIDE SEQUENCE</scope>
</reference>
<keyword evidence="1" id="KW-0479">Metal-binding</keyword>
<protein>
    <submittedName>
        <fullName evidence="3">Putative reverse transcriptase domain, ribonuclease H-like domain, aspartic peptidase domain protein</fullName>
    </submittedName>
</protein>
<dbReference type="GO" id="GO:0003676">
    <property type="term" value="F:nucleic acid binding"/>
    <property type="evidence" value="ECO:0007669"/>
    <property type="project" value="InterPro"/>
</dbReference>
<dbReference type="SUPFAM" id="SSF53098">
    <property type="entry name" value="Ribonuclease H-like"/>
    <property type="match status" value="1"/>
</dbReference>
<dbReference type="InterPro" id="IPR012337">
    <property type="entry name" value="RNaseH-like_sf"/>
</dbReference>
<dbReference type="PANTHER" id="PTHR45835">
    <property type="entry name" value="YALI0A06105P"/>
    <property type="match status" value="1"/>
</dbReference>
<dbReference type="InterPro" id="IPR043128">
    <property type="entry name" value="Rev_trsase/Diguanyl_cyclase"/>
</dbReference>
<dbReference type="Gene3D" id="3.30.420.10">
    <property type="entry name" value="Ribonuclease H-like superfamily/Ribonuclease H"/>
    <property type="match status" value="1"/>
</dbReference>